<dbReference type="Pfam" id="PF07690">
    <property type="entry name" value="MFS_1"/>
    <property type="match status" value="1"/>
</dbReference>
<comment type="subcellular location">
    <subcellularLocation>
        <location evidence="1">Cell membrane</location>
        <topology evidence="1">Multi-pass membrane protein</topology>
    </subcellularLocation>
</comment>
<reference evidence="9 11" key="2">
    <citation type="submission" date="2020-10" db="EMBL/GenBank/DDBJ databases">
        <title>Janibacter indicus TT2 genome sequence.</title>
        <authorList>
            <person name="Lee K."/>
            <person name="Ganzorig M."/>
        </authorList>
    </citation>
    <scope>NUCLEOTIDE SEQUENCE [LARGE SCALE GENOMIC DNA]</scope>
    <source>
        <strain evidence="9 11">TT2</strain>
    </source>
</reference>
<evidence type="ECO:0000256" key="3">
    <source>
        <dbReference type="ARBA" id="ARBA00022692"/>
    </source>
</evidence>
<feature type="domain" description="Major facilitator superfamily (MFS) profile" evidence="7">
    <location>
        <begin position="17"/>
        <end position="397"/>
    </location>
</feature>
<dbReference type="KEGG" id="jte:ASJ30_14650"/>
<dbReference type="PROSITE" id="PS50850">
    <property type="entry name" value="MFS"/>
    <property type="match status" value="1"/>
</dbReference>
<dbReference type="CDD" id="cd17325">
    <property type="entry name" value="MFS_MdtG_SLC18_like"/>
    <property type="match status" value="1"/>
</dbReference>
<dbReference type="InterPro" id="IPR050189">
    <property type="entry name" value="MFS_Efflux_Transporters"/>
</dbReference>
<reference evidence="8 10" key="1">
    <citation type="submission" date="2015-11" db="EMBL/GenBank/DDBJ databases">
        <authorList>
            <person name="Zhang Y."/>
            <person name="Guo Z."/>
        </authorList>
    </citation>
    <scope>NUCLEOTIDE SEQUENCE [LARGE SCALE GENOMIC DNA]</scope>
    <source>
        <strain evidence="8 10">YFY001</strain>
    </source>
</reference>
<dbReference type="PANTHER" id="PTHR43124:SF3">
    <property type="entry name" value="CHLORAMPHENICOL EFFLUX PUMP RV0191"/>
    <property type="match status" value="1"/>
</dbReference>
<dbReference type="InterPro" id="IPR011701">
    <property type="entry name" value="MFS"/>
</dbReference>
<evidence type="ECO:0000313" key="9">
    <source>
        <dbReference type="EMBL" id="QOK22597.1"/>
    </source>
</evidence>
<evidence type="ECO:0000256" key="6">
    <source>
        <dbReference type="SAM" id="Phobius"/>
    </source>
</evidence>
<dbReference type="Proteomes" id="UP000182938">
    <property type="component" value="Chromosome"/>
</dbReference>
<evidence type="ECO:0000256" key="2">
    <source>
        <dbReference type="ARBA" id="ARBA00022475"/>
    </source>
</evidence>
<dbReference type="InterPro" id="IPR036259">
    <property type="entry name" value="MFS_trans_sf"/>
</dbReference>
<dbReference type="Gene3D" id="1.20.1250.20">
    <property type="entry name" value="MFS general substrate transporter like domains"/>
    <property type="match status" value="2"/>
</dbReference>
<keyword evidence="5 6" id="KW-0472">Membrane</keyword>
<evidence type="ECO:0000313" key="8">
    <source>
        <dbReference type="EMBL" id="APH02624.1"/>
    </source>
</evidence>
<protein>
    <submittedName>
        <fullName evidence="8">Arabinose ABC transporter permease</fullName>
    </submittedName>
    <submittedName>
        <fullName evidence="9">MFS transporter</fullName>
    </submittedName>
</protein>
<dbReference type="GO" id="GO:0005886">
    <property type="term" value="C:plasma membrane"/>
    <property type="evidence" value="ECO:0007669"/>
    <property type="project" value="UniProtKB-SubCell"/>
</dbReference>
<dbReference type="PRINTS" id="PR01035">
    <property type="entry name" value="TCRTETA"/>
</dbReference>
<evidence type="ECO:0000256" key="1">
    <source>
        <dbReference type="ARBA" id="ARBA00004651"/>
    </source>
</evidence>
<feature type="transmembrane region" description="Helical" evidence="6">
    <location>
        <begin position="20"/>
        <end position="39"/>
    </location>
</feature>
<dbReference type="PANTHER" id="PTHR43124">
    <property type="entry name" value="PURINE EFFLUX PUMP PBUE"/>
    <property type="match status" value="1"/>
</dbReference>
<evidence type="ECO:0000256" key="5">
    <source>
        <dbReference type="ARBA" id="ARBA00023136"/>
    </source>
</evidence>
<organism evidence="8 10">
    <name type="scientific">Janibacter indicus</name>
    <dbReference type="NCBI Taxonomy" id="857417"/>
    <lineage>
        <taxon>Bacteria</taxon>
        <taxon>Bacillati</taxon>
        <taxon>Actinomycetota</taxon>
        <taxon>Actinomycetes</taxon>
        <taxon>Micrococcales</taxon>
        <taxon>Intrasporangiaceae</taxon>
        <taxon>Janibacter</taxon>
    </lineage>
</organism>
<keyword evidence="10" id="KW-1185">Reference proteome</keyword>
<feature type="transmembrane region" description="Helical" evidence="6">
    <location>
        <begin position="83"/>
        <end position="102"/>
    </location>
</feature>
<dbReference type="AlphaFoldDB" id="A0A1L3MKA1"/>
<dbReference type="SUPFAM" id="SSF103473">
    <property type="entry name" value="MFS general substrate transporter"/>
    <property type="match status" value="1"/>
</dbReference>
<feature type="transmembrane region" description="Helical" evidence="6">
    <location>
        <begin position="283"/>
        <end position="299"/>
    </location>
</feature>
<evidence type="ECO:0000256" key="4">
    <source>
        <dbReference type="ARBA" id="ARBA00022989"/>
    </source>
</evidence>
<evidence type="ECO:0000259" key="7">
    <source>
        <dbReference type="PROSITE" id="PS50850"/>
    </source>
</evidence>
<feature type="transmembrane region" description="Helical" evidence="6">
    <location>
        <begin position="252"/>
        <end position="271"/>
    </location>
</feature>
<dbReference type="EMBL" id="CP062789">
    <property type="protein sequence ID" value="QOK22597.1"/>
    <property type="molecule type" value="Genomic_DNA"/>
</dbReference>
<accession>A0A1L3MKA1</accession>
<name>A0A1L3MKA1_9MICO</name>
<gene>
    <name evidence="8" type="ORF">ASJ30_14650</name>
    <name evidence="9" type="ORF">IGS73_16295</name>
</gene>
<feature type="transmembrane region" description="Helical" evidence="6">
    <location>
        <begin position="51"/>
        <end position="76"/>
    </location>
</feature>
<dbReference type="InterPro" id="IPR001958">
    <property type="entry name" value="Tet-R_TetA/multi-R_MdtG-like"/>
</dbReference>
<dbReference type="EMBL" id="CP013290">
    <property type="protein sequence ID" value="APH02624.1"/>
    <property type="molecule type" value="Genomic_DNA"/>
</dbReference>
<proteinExistence type="predicted"/>
<dbReference type="GO" id="GO:0022857">
    <property type="term" value="F:transmembrane transporter activity"/>
    <property type="evidence" value="ECO:0007669"/>
    <property type="project" value="InterPro"/>
</dbReference>
<keyword evidence="2" id="KW-1003">Cell membrane</keyword>
<feature type="transmembrane region" description="Helical" evidence="6">
    <location>
        <begin position="170"/>
        <end position="190"/>
    </location>
</feature>
<evidence type="ECO:0000313" key="11">
    <source>
        <dbReference type="Proteomes" id="UP000593998"/>
    </source>
</evidence>
<keyword evidence="3 6" id="KW-0812">Transmembrane</keyword>
<dbReference type="RefSeq" id="WP_072625762.1">
    <property type="nucleotide sequence ID" value="NZ_CP013290.1"/>
</dbReference>
<feature type="transmembrane region" description="Helical" evidence="6">
    <location>
        <begin position="371"/>
        <end position="390"/>
    </location>
</feature>
<dbReference type="Proteomes" id="UP000593998">
    <property type="component" value="Chromosome"/>
</dbReference>
<keyword evidence="4 6" id="KW-1133">Transmembrane helix</keyword>
<sequence>MSTPALPAQERPAVPVEIKVLVAAAFVIAVGFGLITPVLPQFAQSFDVGVTAASVIVSAFAFFRLLFAPAGGSLVARLGERPVYIVGLVIVALSTGASAFAQTYWQLLIFRSLGGIGSTMFTVSAMALLVRLAPPSIRGRVSSMYGSAFLIGGVIGPVIGGALGELGMRVPFVVYGVALLIAAALVAIMLRGTPLRADPLQGALPPMTVREALGDSAYRAAMVSAFANGWTNFGVRVAILPLFAVAVVGETWAAAVALAVGAAATALTLQFSGRVADTLGRRRPILGGLGLSAVGMGAMGLSGDLVPILVLTTVLAVGAGLLNPAQQATVADVVGNGRSGGKVLAAFQMCQDAGGIGGPVVIGAVADLWGWQWAFALSGLVSALAILPWLRARETLVVHAG</sequence>
<dbReference type="InterPro" id="IPR020846">
    <property type="entry name" value="MFS_dom"/>
</dbReference>
<evidence type="ECO:0000313" key="10">
    <source>
        <dbReference type="Proteomes" id="UP000182938"/>
    </source>
</evidence>
<feature type="transmembrane region" description="Helical" evidence="6">
    <location>
        <begin position="144"/>
        <end position="164"/>
    </location>
</feature>
<feature type="transmembrane region" description="Helical" evidence="6">
    <location>
        <begin position="108"/>
        <end position="132"/>
    </location>
</feature>